<accession>D3W8N1</accession>
<dbReference type="EMBL" id="GQ869386">
    <property type="protein sequence ID" value="ACX33980.1"/>
    <property type="molecule type" value="Genomic_DNA"/>
</dbReference>
<organism evidence="3">
    <name type="scientific">uncultured bacterium RM44</name>
    <dbReference type="NCBI Taxonomy" id="672208"/>
    <lineage>
        <taxon>Bacteria</taxon>
        <taxon>environmental samples</taxon>
    </lineage>
</organism>
<evidence type="ECO:0000313" key="3">
    <source>
        <dbReference type="EMBL" id="ACX33980.1"/>
    </source>
</evidence>
<proteinExistence type="predicted"/>
<dbReference type="AlphaFoldDB" id="D3W8N1"/>
<dbReference type="GO" id="GO:0005524">
    <property type="term" value="F:ATP binding"/>
    <property type="evidence" value="ECO:0007669"/>
    <property type="project" value="InterPro"/>
</dbReference>
<evidence type="ECO:0000259" key="2">
    <source>
        <dbReference type="Pfam" id="PF01695"/>
    </source>
</evidence>
<protein>
    <submittedName>
        <fullName evidence="3">IstB-like ATP binding protein</fullName>
    </submittedName>
</protein>
<evidence type="ECO:0000256" key="1">
    <source>
        <dbReference type="SAM" id="MobiDB-lite"/>
    </source>
</evidence>
<sequence>MPGAGVADRAARADGTHAKLMHKVMRCDLLIIDDFGLRPLTEQGADDLYEIIHARYERGSIVMTSNRSPAEWPDLFGNALLASAALDRLTHHARITIITGDSYRQKHRRHKDQAAARNSEPTGSPAIGNEPTGSVTFPGNVTIETGGDHAAA</sequence>
<dbReference type="InterPro" id="IPR002611">
    <property type="entry name" value="IstB_ATP-bd"/>
</dbReference>
<name>D3W8N1_9BACT</name>
<feature type="domain" description="IstB-like ATP-binding" evidence="2">
    <location>
        <begin position="10"/>
        <end position="109"/>
    </location>
</feature>
<dbReference type="Pfam" id="PF01695">
    <property type="entry name" value="IstB_IS21"/>
    <property type="match status" value="1"/>
</dbReference>
<dbReference type="SUPFAM" id="SSF52540">
    <property type="entry name" value="P-loop containing nucleoside triphosphate hydrolases"/>
    <property type="match status" value="1"/>
</dbReference>
<reference evidence="3" key="1">
    <citation type="journal article" date="2010" name="Appl. Environ. Microbiol.">
        <title>Expanding small-molecule functional metagenomics through parallel screening of broad-host-range cosmid environmental DNA libraries in diverse proteobacteria.</title>
        <authorList>
            <person name="Craig J.W."/>
            <person name="Chang F.Y."/>
            <person name="Kim J.H."/>
            <person name="Obiajulu S.C."/>
            <person name="Brady S.F."/>
        </authorList>
    </citation>
    <scope>NUCLEOTIDE SEQUENCE</scope>
</reference>
<feature type="region of interest" description="Disordered" evidence="1">
    <location>
        <begin position="103"/>
        <end position="152"/>
    </location>
</feature>
<feature type="compositionally biased region" description="Polar residues" evidence="1">
    <location>
        <begin position="131"/>
        <end position="143"/>
    </location>
</feature>
<dbReference type="InterPro" id="IPR027417">
    <property type="entry name" value="P-loop_NTPase"/>
</dbReference>
<dbReference type="Gene3D" id="3.40.50.300">
    <property type="entry name" value="P-loop containing nucleotide triphosphate hydrolases"/>
    <property type="match status" value="1"/>
</dbReference>